<name>A0ABX7QSJ0_9GAMM</name>
<dbReference type="Pfam" id="PF07357">
    <property type="entry name" value="DRAT"/>
    <property type="match status" value="1"/>
</dbReference>
<evidence type="ECO:0008006" key="3">
    <source>
        <dbReference type="Google" id="ProtNLM"/>
    </source>
</evidence>
<organism evidence="1 2">
    <name type="scientific">Shewanella avicenniae</name>
    <dbReference type="NCBI Taxonomy" id="2814294"/>
    <lineage>
        <taxon>Bacteria</taxon>
        <taxon>Pseudomonadati</taxon>
        <taxon>Pseudomonadota</taxon>
        <taxon>Gammaproteobacteria</taxon>
        <taxon>Alteromonadales</taxon>
        <taxon>Shewanellaceae</taxon>
        <taxon>Shewanella</taxon>
    </lineage>
</organism>
<proteinExistence type="predicted"/>
<reference evidence="1 2" key="1">
    <citation type="submission" date="2021-03" db="EMBL/GenBank/DDBJ databases">
        <title>Novel species identification of genus Shewanella.</title>
        <authorList>
            <person name="Liu G."/>
            <person name="Zhang Q."/>
        </authorList>
    </citation>
    <scope>NUCLEOTIDE SEQUENCE [LARGE SCALE GENOMIC DNA]</scope>
    <source>
        <strain evidence="1 2">FJAT-51800</strain>
    </source>
</reference>
<sequence>MDTAAAYQCSEAEMALLQQVTLPLNHCSVPSWLLASLAYQQRPIPLQLDSVGAWYQKLFCTLSQFENSADRAASFNDFMQVRFCLAVQSGSDITQEIITRPKVNYRRLLLGWLMDSDNDQGAAWRSWVESRFGLLTQFHQQEAITLESDAYLRFRHQCSRATYNTNEVFEQLDLLYQYCQLELSLRYPQQEHLCLYRGSDALPAYQFAGQTAMLFNNLSSFTLSAEGALHFGTQVVKVSVPLTKIVSFDSLLPGSLQGEQEFMVLGGLYAVELITI</sequence>
<dbReference type="RefSeq" id="WP_207355625.1">
    <property type="nucleotide sequence ID" value="NZ_CP071503.1"/>
</dbReference>
<keyword evidence="2" id="KW-1185">Reference proteome</keyword>
<dbReference type="Proteomes" id="UP000662770">
    <property type="component" value="Chromosome"/>
</dbReference>
<evidence type="ECO:0000313" key="1">
    <source>
        <dbReference type="EMBL" id="QSX34422.1"/>
    </source>
</evidence>
<dbReference type="EMBL" id="CP071503">
    <property type="protein sequence ID" value="QSX34422.1"/>
    <property type="molecule type" value="Genomic_DNA"/>
</dbReference>
<protein>
    <recommendedName>
        <fullName evidence="3">NAD(+)--dinitrogen-reductase ADP-D-ribosyltransferase</fullName>
    </recommendedName>
</protein>
<evidence type="ECO:0000313" key="2">
    <source>
        <dbReference type="Proteomes" id="UP000662770"/>
    </source>
</evidence>
<gene>
    <name evidence="1" type="ORF">JYB87_03995</name>
</gene>
<accession>A0ABX7QSJ0</accession>
<dbReference type="InterPro" id="IPR009953">
    <property type="entry name" value="DRA_trans"/>
</dbReference>